<evidence type="ECO:0000259" key="1">
    <source>
        <dbReference type="Pfam" id="PF05707"/>
    </source>
</evidence>
<evidence type="ECO:0000313" key="3">
    <source>
        <dbReference type="Proteomes" id="UP000095413"/>
    </source>
</evidence>
<organism evidence="2 3">
    <name type="scientific">Blautia obeum</name>
    <dbReference type="NCBI Taxonomy" id="40520"/>
    <lineage>
        <taxon>Bacteria</taxon>
        <taxon>Bacillati</taxon>
        <taxon>Bacillota</taxon>
        <taxon>Clostridia</taxon>
        <taxon>Lachnospirales</taxon>
        <taxon>Lachnospiraceae</taxon>
        <taxon>Blautia</taxon>
    </lineage>
</organism>
<name>A0A174RSD8_9FIRM</name>
<accession>A0A174RSD8</accession>
<dbReference type="Pfam" id="PF05707">
    <property type="entry name" value="Zot"/>
    <property type="match status" value="1"/>
</dbReference>
<gene>
    <name evidence="2" type="ORF">ERS852533_02897</name>
</gene>
<proteinExistence type="predicted"/>
<reference evidence="2 3" key="1">
    <citation type="submission" date="2015-09" db="EMBL/GenBank/DDBJ databases">
        <authorList>
            <consortium name="Pathogen Informatics"/>
        </authorList>
    </citation>
    <scope>NUCLEOTIDE SEQUENCE [LARGE SCALE GENOMIC DNA]</scope>
    <source>
        <strain evidence="2 3">2789STDY5834921</strain>
    </source>
</reference>
<dbReference type="SUPFAM" id="SSF52540">
    <property type="entry name" value="P-loop containing nucleoside triphosphate hydrolases"/>
    <property type="match status" value="1"/>
</dbReference>
<dbReference type="InterPro" id="IPR027417">
    <property type="entry name" value="P-loop_NTPase"/>
</dbReference>
<dbReference type="OrthoDB" id="9800070at2"/>
<protein>
    <submittedName>
        <fullName evidence="2">Zonula occludens toxin</fullName>
    </submittedName>
</protein>
<sequence>MILLYSGTPGSGKSLHVAERLYHLLRAGRPVICNFNINLNRIPPKRRDLFHYKSNYEITPEYLVQFSRNYFQGKRVKESVILLVIDECQLMFNAREWSKAGRDKWLEFFTMHRHYGYDIILVAQFDRMIDRQIRSLIEYEYIHRKVSNYGFRGWFICAVMLSPRLFISVKVWYPMKEKVGSEFFKCKKKYYSLYDTYLMLEAPK</sequence>
<dbReference type="Gene3D" id="3.40.50.300">
    <property type="entry name" value="P-loop containing nucleotide triphosphate hydrolases"/>
    <property type="match status" value="1"/>
</dbReference>
<feature type="domain" description="Zona occludens toxin N-terminal" evidence="1">
    <location>
        <begin position="1"/>
        <end position="195"/>
    </location>
</feature>
<dbReference type="InterPro" id="IPR008900">
    <property type="entry name" value="Zot_N"/>
</dbReference>
<dbReference type="RefSeq" id="WP_055056705.1">
    <property type="nucleotide sequence ID" value="NZ_CP176627.1"/>
</dbReference>
<evidence type="ECO:0000313" key="2">
    <source>
        <dbReference type="EMBL" id="CUP88533.1"/>
    </source>
</evidence>
<dbReference type="AlphaFoldDB" id="A0A174RSD8"/>
<dbReference type="Proteomes" id="UP000095413">
    <property type="component" value="Unassembled WGS sequence"/>
</dbReference>
<dbReference type="EMBL" id="CZBA01000020">
    <property type="protein sequence ID" value="CUP88533.1"/>
    <property type="molecule type" value="Genomic_DNA"/>
</dbReference>